<dbReference type="InterPro" id="IPR036388">
    <property type="entry name" value="WH-like_DNA-bd_sf"/>
</dbReference>
<dbReference type="Pfam" id="PF03466">
    <property type="entry name" value="LysR_substrate"/>
    <property type="match status" value="1"/>
</dbReference>
<dbReference type="Gene3D" id="1.10.10.10">
    <property type="entry name" value="Winged helix-like DNA-binding domain superfamily/Winged helix DNA-binding domain"/>
    <property type="match status" value="1"/>
</dbReference>
<gene>
    <name evidence="6" type="primary">dmlR_4</name>
    <name evidence="6" type="ORF">LMG3441_01325</name>
</gene>
<name>A0A6S6ZMJ9_9BURK</name>
<keyword evidence="3" id="KW-0238">DNA-binding</keyword>
<dbReference type="AlphaFoldDB" id="A0A6S6ZMJ9"/>
<dbReference type="PANTHER" id="PTHR30537">
    <property type="entry name" value="HTH-TYPE TRANSCRIPTIONAL REGULATOR"/>
    <property type="match status" value="1"/>
</dbReference>
<dbReference type="PROSITE" id="PS50931">
    <property type="entry name" value="HTH_LYSR"/>
    <property type="match status" value="1"/>
</dbReference>
<dbReference type="SUPFAM" id="SSF46785">
    <property type="entry name" value="Winged helix' DNA-binding domain"/>
    <property type="match status" value="1"/>
</dbReference>
<feature type="domain" description="HTH lysR-type" evidence="5">
    <location>
        <begin position="17"/>
        <end position="73"/>
    </location>
</feature>
<evidence type="ECO:0000256" key="1">
    <source>
        <dbReference type="ARBA" id="ARBA00009437"/>
    </source>
</evidence>
<dbReference type="InterPro" id="IPR058163">
    <property type="entry name" value="LysR-type_TF_proteobact-type"/>
</dbReference>
<organism evidence="6 7">
    <name type="scientific">Achromobacter kerstersii</name>
    <dbReference type="NCBI Taxonomy" id="1353890"/>
    <lineage>
        <taxon>Bacteria</taxon>
        <taxon>Pseudomonadati</taxon>
        <taxon>Pseudomonadota</taxon>
        <taxon>Betaproteobacteria</taxon>
        <taxon>Burkholderiales</taxon>
        <taxon>Alcaligenaceae</taxon>
        <taxon>Achromobacter</taxon>
    </lineage>
</organism>
<dbReference type="PRINTS" id="PR00039">
    <property type="entry name" value="HTHLYSR"/>
</dbReference>
<dbReference type="Proteomes" id="UP000494269">
    <property type="component" value="Unassembled WGS sequence"/>
</dbReference>
<dbReference type="Pfam" id="PF00126">
    <property type="entry name" value="HTH_1"/>
    <property type="match status" value="1"/>
</dbReference>
<dbReference type="FunFam" id="1.10.10.10:FF:000001">
    <property type="entry name" value="LysR family transcriptional regulator"/>
    <property type="match status" value="1"/>
</dbReference>
<proteinExistence type="inferred from homology"/>
<evidence type="ECO:0000256" key="3">
    <source>
        <dbReference type="ARBA" id="ARBA00023125"/>
    </source>
</evidence>
<keyword evidence="4" id="KW-0804">Transcription</keyword>
<dbReference type="RefSeq" id="WP_054428190.1">
    <property type="nucleotide sequence ID" value="NZ_CADIJQ010000001.1"/>
</dbReference>
<dbReference type="SUPFAM" id="SSF53850">
    <property type="entry name" value="Periplasmic binding protein-like II"/>
    <property type="match status" value="1"/>
</dbReference>
<evidence type="ECO:0000313" key="7">
    <source>
        <dbReference type="Proteomes" id="UP000494269"/>
    </source>
</evidence>
<evidence type="ECO:0000256" key="4">
    <source>
        <dbReference type="ARBA" id="ARBA00023163"/>
    </source>
</evidence>
<dbReference type="GO" id="GO:0043565">
    <property type="term" value="F:sequence-specific DNA binding"/>
    <property type="evidence" value="ECO:0007669"/>
    <property type="project" value="TreeGrafter"/>
</dbReference>
<comment type="similarity">
    <text evidence="1">Belongs to the LysR transcriptional regulatory family.</text>
</comment>
<reference evidence="6 7" key="1">
    <citation type="submission" date="2020-04" db="EMBL/GenBank/DDBJ databases">
        <authorList>
            <person name="De Canck E."/>
        </authorList>
    </citation>
    <scope>NUCLEOTIDE SEQUENCE [LARGE SCALE GENOMIC DNA]</scope>
    <source>
        <strain evidence="6 7">LMG 3441</strain>
    </source>
</reference>
<accession>A0A6S6ZMJ9</accession>
<evidence type="ECO:0000256" key="2">
    <source>
        <dbReference type="ARBA" id="ARBA00023015"/>
    </source>
</evidence>
<keyword evidence="7" id="KW-1185">Reference proteome</keyword>
<protein>
    <submittedName>
        <fullName evidence="6">HTH-type transcriptional regulator DmlR</fullName>
    </submittedName>
</protein>
<evidence type="ECO:0000259" key="5">
    <source>
        <dbReference type="PROSITE" id="PS50931"/>
    </source>
</evidence>
<keyword evidence="2" id="KW-0805">Transcription regulation</keyword>
<dbReference type="InterPro" id="IPR036390">
    <property type="entry name" value="WH_DNA-bd_sf"/>
</dbReference>
<evidence type="ECO:0000313" key="6">
    <source>
        <dbReference type="EMBL" id="CAB3675940.1"/>
    </source>
</evidence>
<dbReference type="CDD" id="cd08422">
    <property type="entry name" value="PBP2_CrgA_like"/>
    <property type="match status" value="1"/>
</dbReference>
<sequence length="322" mass="35147">MSKAYNPSETGPGGLGNLRRLAYFVAVVETGSFTAAAERLGITKAVVSQQVARLEQEFRTSLLVRTTRKVQATDAGRAFYERCASILHEADDAFTELAEASTEPAGKLRLTAPFDYGVGVVVPAIAAFTLRYPACKVDAILSDKTLDMMSSNIELAIRVGWLTETGLQARKIGSFRQLLVASSSLASRVARITRPEDLDKLPFIANTALRDHLRWNFSREQNQYRPVTMQASIFLDATLAVREAVHAGAGLSVLPDYLVADDLASGRLIEVLPQWSLPGGGIHAVFPSTRFRPAKVRAFVDLLREREEQRQGVNLALKGSGT</sequence>
<dbReference type="PANTHER" id="PTHR30537:SF66">
    <property type="entry name" value="IRON-REGULATED VIRULENCE REGULATORY PROTEIN IRGB"/>
    <property type="match status" value="1"/>
</dbReference>
<dbReference type="InterPro" id="IPR005119">
    <property type="entry name" value="LysR_subst-bd"/>
</dbReference>
<dbReference type="InterPro" id="IPR000847">
    <property type="entry name" value="LysR_HTH_N"/>
</dbReference>
<dbReference type="GO" id="GO:0003700">
    <property type="term" value="F:DNA-binding transcription factor activity"/>
    <property type="evidence" value="ECO:0007669"/>
    <property type="project" value="InterPro"/>
</dbReference>
<dbReference type="GO" id="GO:0006351">
    <property type="term" value="P:DNA-templated transcription"/>
    <property type="evidence" value="ECO:0007669"/>
    <property type="project" value="TreeGrafter"/>
</dbReference>
<dbReference type="Gene3D" id="3.40.190.290">
    <property type="match status" value="1"/>
</dbReference>
<dbReference type="EMBL" id="CADIJQ010000001">
    <property type="protein sequence ID" value="CAB3675940.1"/>
    <property type="molecule type" value="Genomic_DNA"/>
</dbReference>